<dbReference type="InterPro" id="IPR036259">
    <property type="entry name" value="MFS_trans_sf"/>
</dbReference>
<protein>
    <submittedName>
        <fullName evidence="7">MFS transporter</fullName>
    </submittedName>
</protein>
<dbReference type="Proteomes" id="UP000234667">
    <property type="component" value="Unassembled WGS sequence"/>
</dbReference>
<dbReference type="AlphaFoldDB" id="A0A2J5PT87"/>
<dbReference type="SUPFAM" id="SSF103473">
    <property type="entry name" value="MFS general substrate transporter"/>
    <property type="match status" value="1"/>
</dbReference>
<sequence>ASLPIALLTFGLAALWIKDERRVARPGGLLRLSLLRDPLLRFSMLVYLCVPGTFIGINVVGMFYLQSVTGMSPSAIGALMLPWSLASFVAIATTGRYFNRLGPRPLIAVGCLLQAVGIVTLAGVNAHTASSMLIAAFIFMGAGGSLCSSTAQSSAFLNVANGDMPDASALWNLNRQLSFLMGSALLAALLSAFLLYWPTPQAWRGVFIAAAALTLAPLLGCLTFDNRAIIMRLHGKMENK</sequence>
<evidence type="ECO:0000256" key="2">
    <source>
        <dbReference type="ARBA" id="ARBA00022448"/>
    </source>
</evidence>
<feature type="transmembrane region" description="Helical" evidence="6">
    <location>
        <begin position="177"/>
        <end position="197"/>
    </location>
</feature>
<dbReference type="GO" id="GO:0022857">
    <property type="term" value="F:transmembrane transporter activity"/>
    <property type="evidence" value="ECO:0007669"/>
    <property type="project" value="InterPro"/>
</dbReference>
<evidence type="ECO:0000256" key="6">
    <source>
        <dbReference type="SAM" id="Phobius"/>
    </source>
</evidence>
<dbReference type="Gene3D" id="1.20.1250.20">
    <property type="entry name" value="MFS general substrate transporter like domains"/>
    <property type="match status" value="1"/>
</dbReference>
<evidence type="ECO:0000256" key="1">
    <source>
        <dbReference type="ARBA" id="ARBA00004141"/>
    </source>
</evidence>
<gene>
    <name evidence="7" type="ORF">CWN49_14610</name>
</gene>
<organism evidence="7 8">
    <name type="scientific">Klebsiella michiganensis</name>
    <dbReference type="NCBI Taxonomy" id="1134687"/>
    <lineage>
        <taxon>Bacteria</taxon>
        <taxon>Pseudomonadati</taxon>
        <taxon>Pseudomonadota</taxon>
        <taxon>Gammaproteobacteria</taxon>
        <taxon>Enterobacterales</taxon>
        <taxon>Enterobacteriaceae</taxon>
        <taxon>Klebsiella/Raoultella group</taxon>
        <taxon>Klebsiella</taxon>
    </lineage>
</organism>
<evidence type="ECO:0000256" key="4">
    <source>
        <dbReference type="ARBA" id="ARBA00022989"/>
    </source>
</evidence>
<feature type="transmembrane region" description="Helical" evidence="6">
    <location>
        <begin position="45"/>
        <end position="65"/>
    </location>
</feature>
<dbReference type="GO" id="GO:0016020">
    <property type="term" value="C:membrane"/>
    <property type="evidence" value="ECO:0007669"/>
    <property type="project" value="UniProtKB-SubCell"/>
</dbReference>
<reference evidence="7 8" key="1">
    <citation type="submission" date="2017-11" db="EMBL/GenBank/DDBJ databases">
        <authorList>
            <person name="Han C.G."/>
        </authorList>
    </citation>
    <scope>NUCLEOTIDE SEQUENCE [LARGE SCALE GENOMIC DNA]</scope>
    <source>
        <strain evidence="7 8">A10</strain>
    </source>
</reference>
<dbReference type="EMBL" id="PIDR01000408">
    <property type="protein sequence ID" value="PLO69289.1"/>
    <property type="molecule type" value="Genomic_DNA"/>
</dbReference>
<dbReference type="Pfam" id="PF07690">
    <property type="entry name" value="MFS_1"/>
    <property type="match status" value="1"/>
</dbReference>
<accession>A0A2J5PT87</accession>
<evidence type="ECO:0000256" key="5">
    <source>
        <dbReference type="ARBA" id="ARBA00023136"/>
    </source>
</evidence>
<comment type="caution">
    <text evidence="7">The sequence shown here is derived from an EMBL/GenBank/DDBJ whole genome shotgun (WGS) entry which is preliminary data.</text>
</comment>
<reference evidence="7 8" key="2">
    <citation type="submission" date="2018-01" db="EMBL/GenBank/DDBJ databases">
        <title>Genomic study of Klebsiella pneumoniae.</title>
        <authorList>
            <person name="Yang Y."/>
            <person name="Bicalho R."/>
        </authorList>
    </citation>
    <scope>NUCLEOTIDE SEQUENCE [LARGE SCALE GENOMIC DNA]</scope>
    <source>
        <strain evidence="7 8">A10</strain>
    </source>
</reference>
<name>A0A2J5PT87_9ENTR</name>
<feature type="transmembrane region" description="Helical" evidence="6">
    <location>
        <begin position="71"/>
        <end position="94"/>
    </location>
</feature>
<keyword evidence="2" id="KW-0813">Transport</keyword>
<feature type="transmembrane region" description="Helical" evidence="6">
    <location>
        <begin position="132"/>
        <end position="157"/>
    </location>
</feature>
<evidence type="ECO:0000313" key="7">
    <source>
        <dbReference type="EMBL" id="PLO69289.1"/>
    </source>
</evidence>
<proteinExistence type="predicted"/>
<keyword evidence="5 6" id="KW-0472">Membrane</keyword>
<feature type="non-terminal residue" evidence="7">
    <location>
        <position position="1"/>
    </location>
</feature>
<feature type="transmembrane region" description="Helical" evidence="6">
    <location>
        <begin position="106"/>
        <end position="126"/>
    </location>
</feature>
<evidence type="ECO:0000256" key="3">
    <source>
        <dbReference type="ARBA" id="ARBA00022692"/>
    </source>
</evidence>
<dbReference type="PANTHER" id="PTHR42718">
    <property type="entry name" value="MAJOR FACILITATOR SUPERFAMILY MULTIDRUG TRANSPORTER MFSC"/>
    <property type="match status" value="1"/>
</dbReference>
<feature type="transmembrane region" description="Helical" evidence="6">
    <location>
        <begin position="203"/>
        <end position="224"/>
    </location>
</feature>
<dbReference type="InterPro" id="IPR011701">
    <property type="entry name" value="MFS"/>
</dbReference>
<keyword evidence="4 6" id="KW-1133">Transmembrane helix</keyword>
<comment type="subcellular location">
    <subcellularLocation>
        <location evidence="1">Membrane</location>
        <topology evidence="1">Multi-pass membrane protein</topology>
    </subcellularLocation>
</comment>
<keyword evidence="3 6" id="KW-0812">Transmembrane</keyword>
<dbReference type="PANTHER" id="PTHR42718:SF9">
    <property type="entry name" value="MAJOR FACILITATOR SUPERFAMILY MULTIDRUG TRANSPORTER MFSC"/>
    <property type="match status" value="1"/>
</dbReference>
<evidence type="ECO:0000313" key="8">
    <source>
        <dbReference type="Proteomes" id="UP000234667"/>
    </source>
</evidence>